<dbReference type="Proteomes" id="UP000638462">
    <property type="component" value="Unassembled WGS sequence"/>
</dbReference>
<protein>
    <recommendedName>
        <fullName evidence="7">3-deoxy-D-manno-octulosonate 8-phosphate phosphatase KdsC</fullName>
        <ecNumber evidence="7">3.1.3.45</ecNumber>
    </recommendedName>
    <alternativeName>
        <fullName evidence="7">KDO 8-P phosphatase</fullName>
    </alternativeName>
</protein>
<dbReference type="PIRSF" id="PIRSF006118">
    <property type="entry name" value="KDO8-P_Ptase"/>
    <property type="match status" value="1"/>
</dbReference>
<dbReference type="PANTHER" id="PTHR21485:SF3">
    <property type="entry name" value="N-ACYLNEURAMINATE CYTIDYLYLTRANSFERASE"/>
    <property type="match status" value="1"/>
</dbReference>
<evidence type="ECO:0000256" key="7">
    <source>
        <dbReference type="PIRNR" id="PIRNR006118"/>
    </source>
</evidence>
<keyword evidence="6 7" id="KW-0460">Magnesium</keyword>
<name>A0ABQ1TPJ8_9GAMM</name>
<evidence type="ECO:0000256" key="2">
    <source>
        <dbReference type="ARBA" id="ARBA00005893"/>
    </source>
</evidence>
<evidence type="ECO:0000256" key="3">
    <source>
        <dbReference type="ARBA" id="ARBA00011881"/>
    </source>
</evidence>
<evidence type="ECO:0000313" key="9">
    <source>
        <dbReference type="Proteomes" id="UP000638462"/>
    </source>
</evidence>
<keyword evidence="5 7" id="KW-0378">Hydrolase</keyword>
<dbReference type="InterPro" id="IPR036412">
    <property type="entry name" value="HAD-like_sf"/>
</dbReference>
<dbReference type="SFLD" id="SFLDG01136">
    <property type="entry name" value="C1.6:_Phosphoserine_Phosphatas"/>
    <property type="match status" value="1"/>
</dbReference>
<dbReference type="SFLD" id="SFLDG01138">
    <property type="entry name" value="C1.6.2:_Deoxy-d-mannose-octulo"/>
    <property type="match status" value="1"/>
</dbReference>
<dbReference type="SUPFAM" id="SSF56784">
    <property type="entry name" value="HAD-like"/>
    <property type="match status" value="1"/>
</dbReference>
<keyword evidence="9" id="KW-1185">Reference proteome</keyword>
<dbReference type="EC" id="3.1.3.45" evidence="7"/>
<evidence type="ECO:0000256" key="5">
    <source>
        <dbReference type="ARBA" id="ARBA00022801"/>
    </source>
</evidence>
<organism evidence="8 9">
    <name type="scientific">Pseudoalteromonas gelatinilytica</name>
    <dbReference type="NCBI Taxonomy" id="1703256"/>
    <lineage>
        <taxon>Bacteria</taxon>
        <taxon>Pseudomonadati</taxon>
        <taxon>Pseudomonadota</taxon>
        <taxon>Gammaproteobacteria</taxon>
        <taxon>Alteromonadales</taxon>
        <taxon>Pseudoalteromonadaceae</taxon>
        <taxon>Pseudoalteromonas</taxon>
    </lineage>
</organism>
<dbReference type="Pfam" id="PF08282">
    <property type="entry name" value="Hydrolase_3"/>
    <property type="match status" value="1"/>
</dbReference>
<accession>A0ABQ1TPJ8</accession>
<comment type="similarity">
    <text evidence="2 7">Belongs to the KdsC family.</text>
</comment>
<dbReference type="InterPro" id="IPR050793">
    <property type="entry name" value="CMP-NeuNAc_synthase"/>
</dbReference>
<dbReference type="SFLD" id="SFLDS00003">
    <property type="entry name" value="Haloacid_Dehalogenase"/>
    <property type="match status" value="1"/>
</dbReference>
<sequence>MKQIEVVLFDVDGVMTDGSIYIDSTGESFKKFNVKDGLAIELLRSHGIKTGVVSGKASAALTERCEKLGFDYIITGCKNKLPRVQTICNELNINWEQVAFVGDDVLDIPVMEKCGISFAPKDAHDLVFKYATHVTEASGGHGVVREVADKLLLSRFETLEQIYDVLLSKIIADDVASMEQ</sequence>
<dbReference type="Gene3D" id="3.40.50.1000">
    <property type="entry name" value="HAD superfamily/HAD-like"/>
    <property type="match status" value="1"/>
</dbReference>
<evidence type="ECO:0000313" key="8">
    <source>
        <dbReference type="EMBL" id="GGF00346.1"/>
    </source>
</evidence>
<proteinExistence type="inferred from homology"/>
<keyword evidence="7" id="KW-0448">Lipopolysaccharide biosynthesis</keyword>
<dbReference type="InterPro" id="IPR023214">
    <property type="entry name" value="HAD_sf"/>
</dbReference>
<comment type="subunit">
    <text evidence="3 7">Homotetramer.</text>
</comment>
<dbReference type="InterPro" id="IPR006549">
    <property type="entry name" value="HAD-SF_hydro_IIIA"/>
</dbReference>
<dbReference type="InterPro" id="IPR010023">
    <property type="entry name" value="KdsC_fam"/>
</dbReference>
<comment type="caution">
    <text evidence="8">The sequence shown here is derived from an EMBL/GenBank/DDBJ whole genome shotgun (WGS) entry which is preliminary data.</text>
</comment>
<dbReference type="NCBIfam" id="TIGR01670">
    <property type="entry name" value="KdsC-phosphatas"/>
    <property type="match status" value="1"/>
</dbReference>
<gene>
    <name evidence="8" type="ORF">GCM10008027_26510</name>
</gene>
<dbReference type="PANTHER" id="PTHR21485">
    <property type="entry name" value="HAD SUPERFAMILY MEMBERS CMAS AND KDSC"/>
    <property type="match status" value="1"/>
</dbReference>
<evidence type="ECO:0000256" key="6">
    <source>
        <dbReference type="ARBA" id="ARBA00022842"/>
    </source>
</evidence>
<evidence type="ECO:0000256" key="4">
    <source>
        <dbReference type="ARBA" id="ARBA00022723"/>
    </source>
</evidence>
<dbReference type="EMBL" id="BMIT01000009">
    <property type="protein sequence ID" value="GGF00346.1"/>
    <property type="molecule type" value="Genomic_DNA"/>
</dbReference>
<comment type="catalytic activity">
    <reaction evidence="7">
        <text>3-deoxy-alpha-D-manno-2-octulosonate-8-phosphate + H2O = 3-deoxy-alpha-D-manno-oct-2-ulosonate + phosphate</text>
        <dbReference type="Rhea" id="RHEA:11500"/>
        <dbReference type="ChEBI" id="CHEBI:15377"/>
        <dbReference type="ChEBI" id="CHEBI:43474"/>
        <dbReference type="ChEBI" id="CHEBI:85985"/>
        <dbReference type="ChEBI" id="CHEBI:85986"/>
        <dbReference type="EC" id="3.1.3.45"/>
    </reaction>
</comment>
<keyword evidence="4 7" id="KW-0479">Metal-binding</keyword>
<comment type="function">
    <text evidence="7">Catalyzes the hydrolysis of 3-deoxy-D-manno-octulosonate 8-phosphate (KDO 8-P) to 3-deoxy-D-manno-octulosonate (KDO) and inorganic phosphate.</text>
</comment>
<evidence type="ECO:0000256" key="1">
    <source>
        <dbReference type="ARBA" id="ARBA00001946"/>
    </source>
</evidence>
<dbReference type="NCBIfam" id="TIGR01662">
    <property type="entry name" value="HAD-SF-IIIA"/>
    <property type="match status" value="1"/>
</dbReference>
<comment type="cofactor">
    <cofactor evidence="1 7">
        <name>Mg(2+)</name>
        <dbReference type="ChEBI" id="CHEBI:18420"/>
    </cofactor>
</comment>
<dbReference type="RefSeq" id="WP_188729519.1">
    <property type="nucleotide sequence ID" value="NZ_BMIT01000009.1"/>
</dbReference>
<dbReference type="CDD" id="cd01630">
    <property type="entry name" value="HAD_KDO-like"/>
    <property type="match status" value="1"/>
</dbReference>
<reference evidence="9" key="1">
    <citation type="journal article" date="2019" name="Int. J. Syst. Evol. Microbiol.">
        <title>The Global Catalogue of Microorganisms (GCM) 10K type strain sequencing project: providing services to taxonomists for standard genome sequencing and annotation.</title>
        <authorList>
            <consortium name="The Broad Institute Genomics Platform"/>
            <consortium name="The Broad Institute Genome Sequencing Center for Infectious Disease"/>
            <person name="Wu L."/>
            <person name="Ma J."/>
        </authorList>
    </citation>
    <scope>NUCLEOTIDE SEQUENCE [LARGE SCALE GENOMIC DNA]</scope>
    <source>
        <strain evidence="9">CGMCC 1.15394</strain>
    </source>
</reference>